<dbReference type="InterPro" id="IPR038078">
    <property type="entry name" value="PhoU-like_sf"/>
</dbReference>
<evidence type="ECO:0000313" key="10">
    <source>
        <dbReference type="Proteomes" id="UP000247150"/>
    </source>
</evidence>
<name>A0A2V2ZQF2_9BACI</name>
<evidence type="ECO:0000256" key="3">
    <source>
        <dbReference type="ARBA" id="ARBA00011738"/>
    </source>
</evidence>
<comment type="subcellular location">
    <subcellularLocation>
        <location evidence="1 7">Cytoplasm</location>
    </subcellularLocation>
</comment>
<dbReference type="SUPFAM" id="SSF109755">
    <property type="entry name" value="PhoU-like"/>
    <property type="match status" value="1"/>
</dbReference>
<comment type="caution">
    <text evidence="9">The sequence shown here is derived from an EMBL/GenBank/DDBJ whole genome shotgun (WGS) entry which is preliminary data.</text>
</comment>
<gene>
    <name evidence="9" type="ORF">DFO73_110151</name>
</gene>
<evidence type="ECO:0000259" key="8">
    <source>
        <dbReference type="Pfam" id="PF01895"/>
    </source>
</evidence>
<comment type="function">
    <text evidence="7">Plays a role in the regulation of phosphate uptake.</text>
</comment>
<reference evidence="9 10" key="1">
    <citation type="submission" date="2018-05" db="EMBL/GenBank/DDBJ databases">
        <title>Freshwater and sediment microbial communities from various areas in North America, analyzing microbe dynamics in response to fracking.</title>
        <authorList>
            <person name="Lamendella R."/>
        </authorList>
    </citation>
    <scope>NUCLEOTIDE SEQUENCE [LARGE SCALE GENOMIC DNA]</scope>
    <source>
        <strain evidence="9 10">15_TX</strain>
    </source>
</reference>
<evidence type="ECO:0000256" key="6">
    <source>
        <dbReference type="ARBA" id="ARBA00022592"/>
    </source>
</evidence>
<dbReference type="InterPro" id="IPR026022">
    <property type="entry name" value="PhoU_dom"/>
</dbReference>
<keyword evidence="4 7" id="KW-0813">Transport</keyword>
<evidence type="ECO:0000256" key="5">
    <source>
        <dbReference type="ARBA" id="ARBA00022490"/>
    </source>
</evidence>
<dbReference type="Pfam" id="PF01895">
    <property type="entry name" value="PhoU"/>
    <property type="match status" value="2"/>
</dbReference>
<dbReference type="GO" id="GO:0045936">
    <property type="term" value="P:negative regulation of phosphate metabolic process"/>
    <property type="evidence" value="ECO:0007669"/>
    <property type="project" value="InterPro"/>
</dbReference>
<dbReference type="InterPro" id="IPR028366">
    <property type="entry name" value="PhoU"/>
</dbReference>
<accession>A0A2V2ZQF2</accession>
<evidence type="ECO:0000256" key="4">
    <source>
        <dbReference type="ARBA" id="ARBA00022448"/>
    </source>
</evidence>
<dbReference type="GO" id="GO:0005737">
    <property type="term" value="C:cytoplasm"/>
    <property type="evidence" value="ECO:0007669"/>
    <property type="project" value="UniProtKB-SubCell"/>
</dbReference>
<protein>
    <recommendedName>
        <fullName evidence="7">Phosphate-specific transport system accessory protein PhoU</fullName>
    </recommendedName>
</protein>
<proteinExistence type="inferred from homology"/>
<comment type="similarity">
    <text evidence="2 7">Belongs to the PhoU family.</text>
</comment>
<evidence type="ECO:0000256" key="7">
    <source>
        <dbReference type="PIRNR" id="PIRNR003107"/>
    </source>
</evidence>
<feature type="domain" description="PhoU" evidence="8">
    <location>
        <begin position="19"/>
        <end position="106"/>
    </location>
</feature>
<evidence type="ECO:0000313" key="9">
    <source>
        <dbReference type="EMBL" id="PWW26578.1"/>
    </source>
</evidence>
<keyword evidence="6 7" id="KW-0592">Phosphate transport</keyword>
<keyword evidence="5 7" id="KW-0963">Cytoplasm</keyword>
<feature type="domain" description="PhoU" evidence="8">
    <location>
        <begin position="122"/>
        <end position="206"/>
    </location>
</feature>
<dbReference type="NCBIfam" id="TIGR02135">
    <property type="entry name" value="phoU_full"/>
    <property type="match status" value="1"/>
</dbReference>
<dbReference type="EMBL" id="QGTW01000010">
    <property type="protein sequence ID" value="PWW26578.1"/>
    <property type="molecule type" value="Genomic_DNA"/>
</dbReference>
<organism evidence="9 10">
    <name type="scientific">Cytobacillus oceanisediminis</name>
    <dbReference type="NCBI Taxonomy" id="665099"/>
    <lineage>
        <taxon>Bacteria</taxon>
        <taxon>Bacillati</taxon>
        <taxon>Bacillota</taxon>
        <taxon>Bacilli</taxon>
        <taxon>Bacillales</taxon>
        <taxon>Bacillaceae</taxon>
        <taxon>Cytobacillus</taxon>
    </lineage>
</organism>
<dbReference type="PIRSF" id="PIRSF003107">
    <property type="entry name" value="PhoU"/>
    <property type="match status" value="1"/>
</dbReference>
<dbReference type="OrthoDB" id="9814256at2"/>
<dbReference type="PANTHER" id="PTHR42930">
    <property type="entry name" value="PHOSPHATE-SPECIFIC TRANSPORT SYSTEM ACCESSORY PROTEIN PHOU"/>
    <property type="match status" value="1"/>
</dbReference>
<dbReference type="Gene3D" id="1.20.58.220">
    <property type="entry name" value="Phosphate transport system protein phou homolog 2, domain 2"/>
    <property type="match status" value="1"/>
</dbReference>
<evidence type="ECO:0000256" key="1">
    <source>
        <dbReference type="ARBA" id="ARBA00004496"/>
    </source>
</evidence>
<evidence type="ECO:0000256" key="2">
    <source>
        <dbReference type="ARBA" id="ARBA00008107"/>
    </source>
</evidence>
<comment type="subunit">
    <text evidence="3 7">Homodimer.</text>
</comment>
<dbReference type="PANTHER" id="PTHR42930:SF3">
    <property type="entry name" value="PHOSPHATE-SPECIFIC TRANSPORT SYSTEM ACCESSORY PROTEIN PHOU"/>
    <property type="match status" value="1"/>
</dbReference>
<dbReference type="AlphaFoldDB" id="A0A2V2ZQF2"/>
<dbReference type="GO" id="GO:0030643">
    <property type="term" value="P:intracellular phosphate ion homeostasis"/>
    <property type="evidence" value="ECO:0007669"/>
    <property type="project" value="InterPro"/>
</dbReference>
<dbReference type="GO" id="GO:0006817">
    <property type="term" value="P:phosphate ion transport"/>
    <property type="evidence" value="ECO:0007669"/>
    <property type="project" value="UniProtKB-KW"/>
</dbReference>
<dbReference type="FunFam" id="1.20.58.220:FF:000004">
    <property type="entry name" value="Phosphate-specific transport system accessory protein PhoU"/>
    <property type="match status" value="1"/>
</dbReference>
<sequence>MMAVRERFEYDLQELQKKLLEIGNFAEEALHKAIEALETQNIELALEIMDDDSQADLLYEEINDLAILLIAKQQPVAIDLRRIIVAIKIATDIERIADFAVNIAKSTIRIGSEPLIKPIEHIKQMHKISTEMLRMSLEAFNDEDINKAKKVADMDDQVDDLYGETIKELLQINLQKPEFLPQITQLSFVCRYLERAADHVTNISEHIFYLVKGRQYDLNN</sequence>
<dbReference type="Proteomes" id="UP000247150">
    <property type="component" value="Unassembled WGS sequence"/>
</dbReference>